<feature type="chain" id="PRO_5024384944" description="Secreted protein" evidence="2">
    <location>
        <begin position="23"/>
        <end position="205"/>
    </location>
</feature>
<protein>
    <recommendedName>
        <fullName evidence="5">Secreted protein</fullName>
    </recommendedName>
</protein>
<evidence type="ECO:0000256" key="2">
    <source>
        <dbReference type="SAM" id="SignalP"/>
    </source>
</evidence>
<proteinExistence type="predicted"/>
<evidence type="ECO:0000313" key="4">
    <source>
        <dbReference type="Proteomes" id="UP000243459"/>
    </source>
</evidence>
<gene>
    <name evidence="3" type="ORF">A4U43_C02F18150</name>
</gene>
<keyword evidence="2" id="KW-0732">Signal</keyword>
<evidence type="ECO:0000313" key="3">
    <source>
        <dbReference type="EMBL" id="ONK78378.1"/>
    </source>
</evidence>
<reference evidence="4" key="1">
    <citation type="journal article" date="2017" name="Nat. Commun.">
        <title>The asparagus genome sheds light on the origin and evolution of a young Y chromosome.</title>
        <authorList>
            <person name="Harkess A."/>
            <person name="Zhou J."/>
            <person name="Xu C."/>
            <person name="Bowers J.E."/>
            <person name="Van der Hulst R."/>
            <person name="Ayyampalayam S."/>
            <person name="Mercati F."/>
            <person name="Riccardi P."/>
            <person name="McKain M.R."/>
            <person name="Kakrana A."/>
            <person name="Tang H."/>
            <person name="Ray J."/>
            <person name="Groenendijk J."/>
            <person name="Arikit S."/>
            <person name="Mathioni S.M."/>
            <person name="Nakano M."/>
            <person name="Shan H."/>
            <person name="Telgmann-Rauber A."/>
            <person name="Kanno A."/>
            <person name="Yue Z."/>
            <person name="Chen H."/>
            <person name="Li W."/>
            <person name="Chen Y."/>
            <person name="Xu X."/>
            <person name="Zhang Y."/>
            <person name="Luo S."/>
            <person name="Chen H."/>
            <person name="Gao J."/>
            <person name="Mao Z."/>
            <person name="Pires J.C."/>
            <person name="Luo M."/>
            <person name="Kudrna D."/>
            <person name="Wing R.A."/>
            <person name="Meyers B.C."/>
            <person name="Yi K."/>
            <person name="Kong H."/>
            <person name="Lavrijsen P."/>
            <person name="Sunseri F."/>
            <person name="Falavigna A."/>
            <person name="Ye Y."/>
            <person name="Leebens-Mack J.H."/>
            <person name="Chen G."/>
        </authorList>
    </citation>
    <scope>NUCLEOTIDE SEQUENCE [LARGE SCALE GENOMIC DNA]</scope>
    <source>
        <strain evidence="4">cv. DH0086</strain>
    </source>
</reference>
<evidence type="ECO:0000256" key="1">
    <source>
        <dbReference type="SAM" id="MobiDB-lite"/>
    </source>
</evidence>
<dbReference type="Proteomes" id="UP000243459">
    <property type="component" value="Chromosome 2"/>
</dbReference>
<name>A0A5P1FJB4_ASPOF</name>
<dbReference type="Gramene" id="ONK78378">
    <property type="protein sequence ID" value="ONK78378"/>
    <property type="gene ID" value="A4U43_C02F18150"/>
</dbReference>
<evidence type="ECO:0008006" key="5">
    <source>
        <dbReference type="Google" id="ProtNLM"/>
    </source>
</evidence>
<keyword evidence="4" id="KW-1185">Reference proteome</keyword>
<feature type="signal peptide" evidence="2">
    <location>
        <begin position="1"/>
        <end position="22"/>
    </location>
</feature>
<feature type="region of interest" description="Disordered" evidence="1">
    <location>
        <begin position="167"/>
        <end position="197"/>
    </location>
</feature>
<sequence>MRCTRHVACCLLAARALPCCCCLHKTLVPTSLPASFGPVGARGAVEPEWPKLAATGRRVDGVEVIFGQQTSRKRKTLTRLLREVENWLGIVARVPVAAMTAGSACWRATRWSPRRTVGRAHGVSWRPERRGAGRRASPDPAVPVPRPLVWRSLWRIRSAGLLRESEEVERARDAARRGDEGGDRRPRRSEYKAKRRDGCWRYRSM</sequence>
<feature type="region of interest" description="Disordered" evidence="1">
    <location>
        <begin position="118"/>
        <end position="141"/>
    </location>
</feature>
<accession>A0A5P1FJB4</accession>
<dbReference type="AlphaFoldDB" id="A0A5P1FJB4"/>
<organism evidence="3 4">
    <name type="scientific">Asparagus officinalis</name>
    <name type="common">Garden asparagus</name>
    <dbReference type="NCBI Taxonomy" id="4686"/>
    <lineage>
        <taxon>Eukaryota</taxon>
        <taxon>Viridiplantae</taxon>
        <taxon>Streptophyta</taxon>
        <taxon>Embryophyta</taxon>
        <taxon>Tracheophyta</taxon>
        <taxon>Spermatophyta</taxon>
        <taxon>Magnoliopsida</taxon>
        <taxon>Liliopsida</taxon>
        <taxon>Asparagales</taxon>
        <taxon>Asparagaceae</taxon>
        <taxon>Asparagoideae</taxon>
        <taxon>Asparagus</taxon>
    </lineage>
</organism>
<dbReference type="EMBL" id="CM007382">
    <property type="protein sequence ID" value="ONK78378.1"/>
    <property type="molecule type" value="Genomic_DNA"/>
</dbReference>